<gene>
    <name evidence="2" type="ORF">PCOR1329_LOCUS84933</name>
</gene>
<sequence>KETLEALHAQRLRFEDIIKLASGSKIDDVGLHQSLLEIWNSDALKHALFLKGFAKKDLAPPEGGFTDDEVKVPTTEEVDMNRDLKIAKESAEEEMWAEVKRRGFIFNTNAKNGNAIASRWQRRVDKPGTKENLEYKPLRGNSEAQDQYRANWAKERYQEYLVKREKTQEFSRTEYKNAQWMPIGRIAHKEGGGRLGWLQASRYFLKAMAMGPPWIAYDEMTESLRALYIVRGTREAFTTSWKKHETWENAPELTDLGMERKRKLEDADLQQERAAKSGRVAVEAAAEATPAQATTAGEKAALPGIEQPAEEPEEPKELSPEEKKAAAKAKATAAAKAKAKAKAAAKKAAEEAAQATAAAAAAVPVVDIKELMTSAKKVVSKYSTTTSQAHAVTGSIATDTAAAKQDPNATAPWKWAENDSDALELNACMLELKTTLSNNSRLTQALTRELGSVRKQMKDDVLFRATLTDVKELEGLIDKIGGHVKDLLTMHQIKCAKK</sequence>
<evidence type="ECO:0000256" key="1">
    <source>
        <dbReference type="SAM" id="MobiDB-lite"/>
    </source>
</evidence>
<feature type="non-terminal residue" evidence="2">
    <location>
        <position position="1"/>
    </location>
</feature>
<evidence type="ECO:0000313" key="2">
    <source>
        <dbReference type="EMBL" id="CAK0910889.1"/>
    </source>
</evidence>
<feature type="compositionally biased region" description="Basic and acidic residues" evidence="1">
    <location>
        <begin position="315"/>
        <end position="325"/>
    </location>
</feature>
<accession>A0ABN9YDS3</accession>
<feature type="region of interest" description="Disordered" evidence="1">
    <location>
        <begin position="265"/>
        <end position="330"/>
    </location>
</feature>
<comment type="caution">
    <text evidence="2">The sequence shown here is derived from an EMBL/GenBank/DDBJ whole genome shotgun (WGS) entry which is preliminary data.</text>
</comment>
<evidence type="ECO:0008006" key="4">
    <source>
        <dbReference type="Google" id="ProtNLM"/>
    </source>
</evidence>
<dbReference type="EMBL" id="CAUYUJ010022481">
    <property type="protein sequence ID" value="CAK0910889.1"/>
    <property type="molecule type" value="Genomic_DNA"/>
</dbReference>
<feature type="compositionally biased region" description="Low complexity" evidence="1">
    <location>
        <begin position="281"/>
        <end position="298"/>
    </location>
</feature>
<protein>
    <recommendedName>
        <fullName evidence="4">Myb-like domain-containing protein</fullName>
    </recommendedName>
</protein>
<keyword evidence="3" id="KW-1185">Reference proteome</keyword>
<proteinExistence type="predicted"/>
<feature type="compositionally biased region" description="Basic and acidic residues" evidence="1">
    <location>
        <begin position="265"/>
        <end position="275"/>
    </location>
</feature>
<reference evidence="2" key="1">
    <citation type="submission" date="2023-10" db="EMBL/GenBank/DDBJ databases">
        <authorList>
            <person name="Chen Y."/>
            <person name="Shah S."/>
            <person name="Dougan E. K."/>
            <person name="Thang M."/>
            <person name="Chan C."/>
        </authorList>
    </citation>
    <scope>NUCLEOTIDE SEQUENCE [LARGE SCALE GENOMIC DNA]</scope>
</reference>
<dbReference type="Proteomes" id="UP001189429">
    <property type="component" value="Unassembled WGS sequence"/>
</dbReference>
<organism evidence="2 3">
    <name type="scientific">Prorocentrum cordatum</name>
    <dbReference type="NCBI Taxonomy" id="2364126"/>
    <lineage>
        <taxon>Eukaryota</taxon>
        <taxon>Sar</taxon>
        <taxon>Alveolata</taxon>
        <taxon>Dinophyceae</taxon>
        <taxon>Prorocentrales</taxon>
        <taxon>Prorocentraceae</taxon>
        <taxon>Prorocentrum</taxon>
    </lineage>
</organism>
<name>A0ABN9YDS3_9DINO</name>
<evidence type="ECO:0000313" key="3">
    <source>
        <dbReference type="Proteomes" id="UP001189429"/>
    </source>
</evidence>